<dbReference type="Proteomes" id="UP000232722">
    <property type="component" value="Unassembled WGS sequence"/>
</dbReference>
<dbReference type="VEuPathDB" id="FungiDB:RhiirA1_452461"/>
<dbReference type="EMBL" id="LLXJ01000516">
    <property type="protein sequence ID" value="PKC08760.1"/>
    <property type="molecule type" value="Genomic_DNA"/>
</dbReference>
<reference evidence="1 2" key="2">
    <citation type="submission" date="2017-09" db="EMBL/GenBank/DDBJ databases">
        <title>Extensive intraspecific genome diversity in a model arbuscular mycorrhizal fungus.</title>
        <authorList>
            <person name="Chen E.C."/>
            <person name="Morin E."/>
            <person name="Beaudet D."/>
            <person name="Noel J."/>
            <person name="Ndikumana S."/>
            <person name="Charron P."/>
            <person name="St-Onge C."/>
            <person name="Giorgi J."/>
            <person name="Grigoriev I.V."/>
            <person name="Roux C."/>
            <person name="Martin F.M."/>
            <person name="Corradi N."/>
        </authorList>
    </citation>
    <scope>NUCLEOTIDE SEQUENCE [LARGE SCALE GENOMIC DNA]</scope>
    <source>
        <strain evidence="1 2">A5</strain>
    </source>
</reference>
<dbReference type="VEuPathDB" id="FungiDB:FUN_017484"/>
<dbReference type="SUPFAM" id="SSF81901">
    <property type="entry name" value="HCP-like"/>
    <property type="match status" value="1"/>
</dbReference>
<gene>
    <name evidence="1" type="ORF">RhiirA5_416514</name>
</gene>
<dbReference type="InterPro" id="IPR052945">
    <property type="entry name" value="Mitotic_Regulator"/>
</dbReference>
<dbReference type="InterPro" id="IPR011990">
    <property type="entry name" value="TPR-like_helical_dom_sf"/>
</dbReference>
<dbReference type="AlphaFoldDB" id="A0A2N0PPL4"/>
<accession>A0A2N0PPL4</accession>
<dbReference type="Pfam" id="PF08238">
    <property type="entry name" value="Sel1"/>
    <property type="match status" value="1"/>
</dbReference>
<dbReference type="SMART" id="SM00671">
    <property type="entry name" value="SEL1"/>
    <property type="match status" value="2"/>
</dbReference>
<organism evidence="1 2">
    <name type="scientific">Rhizophagus irregularis</name>
    <dbReference type="NCBI Taxonomy" id="588596"/>
    <lineage>
        <taxon>Eukaryota</taxon>
        <taxon>Fungi</taxon>
        <taxon>Fungi incertae sedis</taxon>
        <taxon>Mucoromycota</taxon>
        <taxon>Glomeromycotina</taxon>
        <taxon>Glomeromycetes</taxon>
        <taxon>Glomerales</taxon>
        <taxon>Glomeraceae</taxon>
        <taxon>Rhizophagus</taxon>
    </lineage>
</organism>
<comment type="caution">
    <text evidence="1">The sequence shown here is derived from an EMBL/GenBank/DDBJ whole genome shotgun (WGS) entry which is preliminary data.</text>
</comment>
<dbReference type="PANTHER" id="PTHR43628:SF1">
    <property type="entry name" value="CHITIN SYNTHASE REGULATORY FACTOR 2-RELATED"/>
    <property type="match status" value="1"/>
</dbReference>
<sequence>MSKIRFLELGICLLDEGLLKIMQDKIKDLKYFTIDHHCGYYYETLGKKGIFDCLKNHLSLIIDDICNDIITQKEFISFIKLQNDLNEFILNHVKKNYEYKDFITSTIEFQANNLTKGILNESCPNIYSLSISKTSSKSIKMVLSYLKDLKLATLTLQLFQIEKKGKNDKYWDYYNSNINDPVDLKKYINWLEKSIDDEYLDYYKYSEFKNIQQLGLELTLKEFVNELKLHRKVHFNENIIKVYGITKTETVLKINNWHQCKAENEDKIAQYNLGKFYQYGNDNIEKNNDKEFEWCKKSAQNKLAYFYENGIGTEKNLEKAIYWYQKALKIRINLNHVMLYCWLR</sequence>
<name>A0A2N0PPL4_9GLOM</name>
<evidence type="ECO:0000313" key="1">
    <source>
        <dbReference type="EMBL" id="PKC08760.1"/>
    </source>
</evidence>
<proteinExistence type="predicted"/>
<dbReference type="PANTHER" id="PTHR43628">
    <property type="entry name" value="ACTIVATOR OF C KINASE PROTEIN 1-RELATED"/>
    <property type="match status" value="1"/>
</dbReference>
<reference evidence="1 2" key="1">
    <citation type="submission" date="2016-04" db="EMBL/GenBank/DDBJ databases">
        <title>Genome analyses suggest a sexual origin of heterokaryosis in a supposedly ancient asexual fungus.</title>
        <authorList>
            <person name="Ropars J."/>
            <person name="Sedzielewska K."/>
            <person name="Noel J."/>
            <person name="Charron P."/>
            <person name="Farinelli L."/>
            <person name="Marton T."/>
            <person name="Kruger M."/>
            <person name="Pelin A."/>
            <person name="Brachmann A."/>
            <person name="Corradi N."/>
        </authorList>
    </citation>
    <scope>NUCLEOTIDE SEQUENCE [LARGE SCALE GENOMIC DNA]</scope>
    <source>
        <strain evidence="1 2">A5</strain>
    </source>
</reference>
<dbReference type="VEuPathDB" id="FungiDB:RhiirFUN_022809"/>
<dbReference type="InterPro" id="IPR006597">
    <property type="entry name" value="Sel1-like"/>
</dbReference>
<dbReference type="Gene3D" id="1.25.40.10">
    <property type="entry name" value="Tetratricopeptide repeat domain"/>
    <property type="match status" value="1"/>
</dbReference>
<evidence type="ECO:0000313" key="2">
    <source>
        <dbReference type="Proteomes" id="UP000232722"/>
    </source>
</evidence>
<protein>
    <submittedName>
        <fullName evidence="1">Uncharacterized protein</fullName>
    </submittedName>
</protein>